<dbReference type="EMBL" id="JAZDUE010000012">
    <property type="protein sequence ID" value="MEE4024438.1"/>
    <property type="molecule type" value="Genomic_DNA"/>
</dbReference>
<sequence>MSVDTFRVLLEQVTAASIGIKSTLDDMKTISIDKIDGPSGQYGHDGLASSFQSFCDRWDGGVKDLISDAEGLADALDLAIANYARQDQASARALGIPIVE</sequence>
<gene>
    <name evidence="1" type="ORF">V1Y59_15235</name>
</gene>
<evidence type="ECO:0000313" key="2">
    <source>
        <dbReference type="Proteomes" id="UP001335729"/>
    </source>
</evidence>
<evidence type="ECO:0000313" key="1">
    <source>
        <dbReference type="EMBL" id="MEE4024438.1"/>
    </source>
</evidence>
<dbReference type="Proteomes" id="UP001335729">
    <property type="component" value="Unassembled WGS sequence"/>
</dbReference>
<evidence type="ECO:0008006" key="3">
    <source>
        <dbReference type="Google" id="ProtNLM"/>
    </source>
</evidence>
<dbReference type="RefSeq" id="WP_330505808.1">
    <property type="nucleotide sequence ID" value="NZ_JAZDUE010000012.1"/>
</dbReference>
<reference evidence="1 2" key="1">
    <citation type="submission" date="2024-01" db="EMBL/GenBank/DDBJ databases">
        <title>Draft genome sequence of Gordonia sp. PKS22-38.</title>
        <authorList>
            <person name="Suphannarot A."/>
            <person name="Mingma R."/>
        </authorList>
    </citation>
    <scope>NUCLEOTIDE SEQUENCE [LARGE SCALE GENOMIC DNA]</scope>
    <source>
        <strain evidence="1 2">PKS22-38</strain>
    </source>
</reference>
<keyword evidence="2" id="KW-1185">Reference proteome</keyword>
<organism evidence="1 2">
    <name type="scientific">Gordonia prachuapensis</name>
    <dbReference type="NCBI Taxonomy" id="3115651"/>
    <lineage>
        <taxon>Bacteria</taxon>
        <taxon>Bacillati</taxon>
        <taxon>Actinomycetota</taxon>
        <taxon>Actinomycetes</taxon>
        <taxon>Mycobacteriales</taxon>
        <taxon>Gordoniaceae</taxon>
        <taxon>Gordonia</taxon>
    </lineage>
</organism>
<name>A0ABU7MVS8_9ACTN</name>
<accession>A0ABU7MVS8</accession>
<proteinExistence type="predicted"/>
<dbReference type="Gene3D" id="1.10.287.1060">
    <property type="entry name" value="ESAT-6-like"/>
    <property type="match status" value="1"/>
</dbReference>
<protein>
    <recommendedName>
        <fullName evidence="3">Excreted virulence factor EspC, type VII ESX diderm</fullName>
    </recommendedName>
</protein>
<comment type="caution">
    <text evidence="1">The sequence shown here is derived from an EMBL/GenBank/DDBJ whole genome shotgun (WGS) entry which is preliminary data.</text>
</comment>